<keyword evidence="3" id="KW-1185">Reference proteome</keyword>
<feature type="compositionally biased region" description="Low complexity" evidence="1">
    <location>
        <begin position="505"/>
        <end position="517"/>
    </location>
</feature>
<dbReference type="Proteomes" id="UP000674318">
    <property type="component" value="Unassembled WGS sequence"/>
</dbReference>
<accession>A0A836IB02</accession>
<gene>
    <name evidence="2" type="ORF">JKF63_04081</name>
</gene>
<dbReference type="EMBL" id="JAFJZO010000026">
    <property type="protein sequence ID" value="KAG5501812.1"/>
    <property type="molecule type" value="Genomic_DNA"/>
</dbReference>
<name>A0A836IB02_9TRYP</name>
<dbReference type="RefSeq" id="XP_067756259.1">
    <property type="nucleotide sequence ID" value="XM_067900075.1"/>
</dbReference>
<protein>
    <submittedName>
        <fullName evidence="2">Uncharacterized protein</fullName>
    </submittedName>
</protein>
<evidence type="ECO:0000256" key="1">
    <source>
        <dbReference type="SAM" id="MobiDB-lite"/>
    </source>
</evidence>
<dbReference type="AlphaFoldDB" id="A0A836IB02"/>
<evidence type="ECO:0000313" key="2">
    <source>
        <dbReference type="EMBL" id="KAG5501812.1"/>
    </source>
</evidence>
<dbReference type="GeneID" id="94290152"/>
<sequence length="709" mass="74340">MSSANGSTAVGAQKDSIPIDVDGSSMSIYSDEDGESEYGRSSQYSEDAASSIDYSSVSRTYLSQSRKSGMRANSEDYTGTASYYSNPGDASNSYTYDDDYSSGYGSLTYGDSALRSPQSELSSTFASLYYENPYVVNTRATLHFLRRPLYYLAFTTAGSSAVGSVFRLATTFAKRFVSTGTSIADSPIGAYPGSAARCAGSSPSLPSGYPNVPEWLRDVRASLPRVMEAPAAWMLHRYGIPVLSEVMQRQEQESAAATAAEAAAAMAAHVSSGTQEVLQAWQKTGPAIPVALFLPIFSVVVFKVAQHVRPNTSNITEVLQTQQDADGVSMGSTYPSTASPARRSLIMDASPIHARSSSPGSVSVPSETMDALTTSRGTVSSMMNQPNTAGAKSNSQAAALSVPPVKIDTAINVSPAAPRVEASGTNGVSPSSPDDNPADLRGRSRSVTQAPLTHRHVADAVAQRADGETDKVTDVNVANLSPLSPSPPPPAEGDDHGLAGKSHRQVSSAASQSVSPQPRMPQTRSAGSTASRLVSVKEFALRGDVVAAVAGAADAQEANVAFVAAVRYGCSIVILPSSLRNVDGLLEAPPSLTVEFTDDVVATATILADRRSLTLVGVTAQQWDAQGKPLDTFAHPRNALYVFVAQESSSPAAVADVAELVVHSVFVGTSRAEVPVNQVFYDRLLKEKAVEREAAQGPAKGIRDTASPL</sequence>
<proteinExistence type="predicted"/>
<dbReference type="KEGG" id="phet:94290152"/>
<dbReference type="OrthoDB" id="273566at2759"/>
<comment type="caution">
    <text evidence="2">The sequence shown here is derived from an EMBL/GenBank/DDBJ whole genome shotgun (WGS) entry which is preliminary data.</text>
</comment>
<feature type="compositionally biased region" description="Polar residues" evidence="1">
    <location>
        <begin position="423"/>
        <end position="434"/>
    </location>
</feature>
<feature type="region of interest" description="Disordered" evidence="1">
    <location>
        <begin position="419"/>
        <end position="529"/>
    </location>
</feature>
<organism evidence="2 3">
    <name type="scientific">Porcisia hertigi</name>
    <dbReference type="NCBI Taxonomy" id="2761500"/>
    <lineage>
        <taxon>Eukaryota</taxon>
        <taxon>Discoba</taxon>
        <taxon>Euglenozoa</taxon>
        <taxon>Kinetoplastea</taxon>
        <taxon>Metakinetoplastina</taxon>
        <taxon>Trypanosomatida</taxon>
        <taxon>Trypanosomatidae</taxon>
        <taxon>Leishmaniinae</taxon>
        <taxon>Porcisia</taxon>
    </lineage>
</organism>
<feature type="compositionally biased region" description="Polar residues" evidence="1">
    <location>
        <begin position="520"/>
        <end position="529"/>
    </location>
</feature>
<feature type="region of interest" description="Disordered" evidence="1">
    <location>
        <begin position="1"/>
        <end position="50"/>
    </location>
</feature>
<reference evidence="2 3" key="1">
    <citation type="submission" date="2021-02" db="EMBL/GenBank/DDBJ databases">
        <title>Porcisia hertigi Genome sequencing and assembly.</title>
        <authorList>
            <person name="Almutairi H."/>
            <person name="Gatherer D."/>
        </authorList>
    </citation>
    <scope>NUCLEOTIDE SEQUENCE [LARGE SCALE GENOMIC DNA]</scope>
    <source>
        <strain evidence="2 3">C119</strain>
    </source>
</reference>
<evidence type="ECO:0000313" key="3">
    <source>
        <dbReference type="Proteomes" id="UP000674318"/>
    </source>
</evidence>
<feature type="compositionally biased region" description="Polar residues" evidence="1">
    <location>
        <begin position="1"/>
        <end position="10"/>
    </location>
</feature>